<dbReference type="AlphaFoldDB" id="A0AAR2J734"/>
<dbReference type="GO" id="GO:0055113">
    <property type="term" value="P:epiboly involved in gastrulation with mouth forming second"/>
    <property type="evidence" value="ECO:0007669"/>
    <property type="project" value="UniProtKB-ARBA"/>
</dbReference>
<dbReference type="PROSITE" id="PS00232">
    <property type="entry name" value="CADHERIN_1"/>
    <property type="match status" value="2"/>
</dbReference>
<dbReference type="GO" id="GO:0030057">
    <property type="term" value="C:desmosome"/>
    <property type="evidence" value="ECO:0007669"/>
    <property type="project" value="UniProtKB-SubCell"/>
</dbReference>
<evidence type="ECO:0000256" key="12">
    <source>
        <dbReference type="PROSITE-ProRule" id="PRU00043"/>
    </source>
</evidence>
<dbReference type="PRINTS" id="PR01818">
    <property type="entry name" value="DESMOCADHERN"/>
</dbReference>
<dbReference type="InterPro" id="IPR002126">
    <property type="entry name" value="Cadherin-like_dom"/>
</dbReference>
<dbReference type="PANTHER" id="PTHR24025:SF32">
    <property type="entry name" value="DESMOGLEIN-2"/>
    <property type="match status" value="1"/>
</dbReference>
<dbReference type="GO" id="GO:0045216">
    <property type="term" value="P:cell-cell junction organization"/>
    <property type="evidence" value="ECO:0007669"/>
    <property type="project" value="UniProtKB-ARBA"/>
</dbReference>
<dbReference type="FunFam" id="2.60.40.60:FF:000031">
    <property type="entry name" value="Cadherin 3"/>
    <property type="match status" value="1"/>
</dbReference>
<feature type="domain" description="Cadherin" evidence="15">
    <location>
        <begin position="234"/>
        <end position="346"/>
    </location>
</feature>
<keyword evidence="9" id="KW-1133">Transmembrane helix</keyword>
<dbReference type="GeneTree" id="ENSGT01030000234624"/>
<reference evidence="16" key="2">
    <citation type="submission" date="2025-08" db="UniProtKB">
        <authorList>
            <consortium name="Ensembl"/>
        </authorList>
    </citation>
    <scope>IDENTIFICATION</scope>
</reference>
<protein>
    <recommendedName>
        <fullName evidence="15">Cadherin domain-containing protein</fullName>
    </recommendedName>
</protein>
<reference evidence="16" key="3">
    <citation type="submission" date="2025-09" db="UniProtKB">
        <authorList>
            <consortium name="Ensembl"/>
        </authorList>
    </citation>
    <scope>IDENTIFICATION</scope>
</reference>
<dbReference type="InterPro" id="IPR050971">
    <property type="entry name" value="Cadherin-domain_protein"/>
</dbReference>
<dbReference type="Pfam" id="PF01049">
    <property type="entry name" value="CADH_Y-type_LIR"/>
    <property type="match status" value="1"/>
</dbReference>
<comment type="function">
    <text evidence="14">A component of desmosome cell-cell junctions which are required for positive regulation of cellular adhesion. Involved in the interaction of plaque proteins and intermediate filaments mediating cell-cell adhesion.</text>
</comment>
<dbReference type="Proteomes" id="UP001501920">
    <property type="component" value="Chromosome 4"/>
</dbReference>
<sequence>MFKALKTADGSRRKKREWILPPTKLAENVDYTKKPYIRSDKDLEGKPVEYSLTGHGADKEPFNLFVVNPKTGFVRITDILDREEISQYNLTGIARYIDGSLAEADIQLKIQVEDQNDNPPKFKLFQGSVTECSKIGTRVMRIRADDADEQGTINAKIAYSIVKQIPEGAGPMFSIDRDTGDIYVKEHTLDRETLDSYTLVVKGVDMDGAPNGNVGTGTVEIKVLDINDNVPTLEKDKYSGDIDEDAVDVVVMRIKALDKDLENTDNWLAHFEIVKGNEDELFTVETDPKTNEGILKLVKPVDYEKVKSLDLDLIISNVAPFINGTSYPIKITVNNLPDGPGFAPLVKDFPVSEDPNLHVPMVIGSFPALDGDTGEVVENVRYAKGHDPDNWLVIDEETSEIKLVKMPDRESKSLVNGTYYAKILCMTQDVPPKTATGTIALKVQDSNDHCPRLTSNYESMCSDTKFVNVTAFDEDAYPNADPYKFVLIEEETHGVWEMVPVNGTTVSFHTKEMLWPGFYELTVEIFDVQGLGCKDKQKLQVEVCTCDKGGTCGPKTGRQHGSSASVGLPAIGPLIVGLALLMSELKLVPLSLIFCQCGSTSEFTEVPSDATQYLISYHTEGKGEDKVSSTIAHAFMIGYYGNKGGFYIIMCLCNHAQPLNTVSYFTLQKASCAAENPPMKDSLLVYDYEGKGSDAGSVGCCSVLESDNDLEFLNDLGFKFMTLAEICHPPKPSLPPPKVEQIVQSVDTTIKSKSSVTTSTVHITESVPPPPQPPPQPLPQEQSMVTNVTKTINQSSDVSMMNTSQTLLVQQQPLYYLVEHQVPSTVILAERPTHGTYLINGAAGADGLILQGSNITQDTLEQQGMYLIDGASMLQGNIMLGSPNPTSPGSLTFPTILVQGGQGRQQVQSSLLLGLHPGKPENGPSEESK</sequence>
<evidence type="ECO:0000256" key="9">
    <source>
        <dbReference type="ARBA" id="ARBA00022989"/>
    </source>
</evidence>
<keyword evidence="6 12" id="KW-0106">Calcium</keyword>
<dbReference type="Gene3D" id="2.60.40.60">
    <property type="entry name" value="Cadherins"/>
    <property type="match status" value="5"/>
</dbReference>
<evidence type="ECO:0000256" key="4">
    <source>
        <dbReference type="ARBA" id="ARBA00022723"/>
    </source>
</evidence>
<feature type="domain" description="Cadherin" evidence="15">
    <location>
        <begin position="121"/>
        <end position="233"/>
    </location>
</feature>
<keyword evidence="5" id="KW-0677">Repeat</keyword>
<dbReference type="FunFam" id="2.60.40.60:FF:000074">
    <property type="entry name" value="Desmoglein 4"/>
    <property type="match status" value="1"/>
</dbReference>
<dbReference type="SUPFAM" id="SSF49313">
    <property type="entry name" value="Cadherin-like"/>
    <property type="match status" value="5"/>
</dbReference>
<evidence type="ECO:0000259" key="15">
    <source>
        <dbReference type="PROSITE" id="PS50268"/>
    </source>
</evidence>
<dbReference type="CDD" id="cd11304">
    <property type="entry name" value="Cadherin_repeat"/>
    <property type="match status" value="4"/>
</dbReference>
<dbReference type="InterPro" id="IPR000233">
    <property type="entry name" value="Cadherin_Y-type_LIR"/>
</dbReference>
<dbReference type="SMART" id="SM00112">
    <property type="entry name" value="CA"/>
    <property type="match status" value="4"/>
</dbReference>
<evidence type="ECO:0000313" key="16">
    <source>
        <dbReference type="Ensembl" id="ENSPNAP00000046039.1"/>
    </source>
</evidence>
<evidence type="ECO:0000256" key="11">
    <source>
        <dbReference type="ARBA" id="ARBA00023180"/>
    </source>
</evidence>
<dbReference type="InterPro" id="IPR020894">
    <property type="entry name" value="Cadherin_CS"/>
</dbReference>
<feature type="domain" description="Cadherin" evidence="15">
    <location>
        <begin position="39"/>
        <end position="122"/>
    </location>
</feature>
<evidence type="ECO:0000256" key="1">
    <source>
        <dbReference type="ARBA" id="ARBA00004568"/>
    </source>
</evidence>
<dbReference type="FunFam" id="2.60.40.60:FF:000011">
    <property type="entry name" value="Cadherin 1"/>
    <property type="match status" value="1"/>
</dbReference>
<dbReference type="FunFam" id="2.60.40.60:FF:000083">
    <property type="entry name" value="Desmoglein 1"/>
    <property type="match status" value="1"/>
</dbReference>
<evidence type="ECO:0000313" key="17">
    <source>
        <dbReference type="Proteomes" id="UP001501920"/>
    </source>
</evidence>
<evidence type="ECO:0000256" key="6">
    <source>
        <dbReference type="ARBA" id="ARBA00022837"/>
    </source>
</evidence>
<evidence type="ECO:0000256" key="14">
    <source>
        <dbReference type="RuleBase" id="RU004358"/>
    </source>
</evidence>
<keyword evidence="3 13" id="KW-0812">Transmembrane</keyword>
<dbReference type="PANTHER" id="PTHR24025">
    <property type="entry name" value="DESMOGLEIN FAMILY MEMBER"/>
    <property type="match status" value="1"/>
</dbReference>
<reference evidence="16 17" key="1">
    <citation type="submission" date="2020-10" db="EMBL/GenBank/DDBJ databases">
        <title>Pygocentrus nattereri (red-bellied piranha) genome, fPygNat1, primary haplotype.</title>
        <authorList>
            <person name="Myers G."/>
            <person name="Meyer A."/>
            <person name="Karagic N."/>
            <person name="Pippel M."/>
            <person name="Winkler S."/>
            <person name="Tracey A."/>
            <person name="Wood J."/>
            <person name="Formenti G."/>
            <person name="Howe K."/>
            <person name="Fedrigo O."/>
            <person name="Jarvis E.D."/>
        </authorList>
    </citation>
    <scope>NUCLEOTIDE SEQUENCE [LARGE SCALE GENOMIC DNA]</scope>
</reference>
<dbReference type="Gene3D" id="4.10.900.10">
    <property type="entry name" value="TCF3-CBD (Catenin binding domain)"/>
    <property type="match status" value="1"/>
</dbReference>
<accession>A0AAR2J734</accession>
<dbReference type="GO" id="GO:0005886">
    <property type="term" value="C:plasma membrane"/>
    <property type="evidence" value="ECO:0007669"/>
    <property type="project" value="UniProtKB-SubCell"/>
</dbReference>
<dbReference type="FunFam" id="2.60.40.60:FF:000068">
    <property type="entry name" value="Desmoglein 1"/>
    <property type="match status" value="1"/>
</dbReference>
<feature type="domain" description="Cadherin" evidence="15">
    <location>
        <begin position="343"/>
        <end position="453"/>
    </location>
</feature>
<dbReference type="GO" id="GO:0005509">
    <property type="term" value="F:calcium ion binding"/>
    <property type="evidence" value="ECO:0007669"/>
    <property type="project" value="UniProtKB-UniRule"/>
</dbReference>
<dbReference type="PRINTS" id="PR00205">
    <property type="entry name" value="CADHERIN"/>
</dbReference>
<keyword evidence="2" id="KW-1003">Cell membrane</keyword>
<dbReference type="InterPro" id="IPR015919">
    <property type="entry name" value="Cadherin-like_sf"/>
</dbReference>
<organism evidence="16 17">
    <name type="scientific">Pygocentrus nattereri</name>
    <name type="common">Red-bellied piranha</name>
    <dbReference type="NCBI Taxonomy" id="42514"/>
    <lineage>
        <taxon>Eukaryota</taxon>
        <taxon>Metazoa</taxon>
        <taxon>Chordata</taxon>
        <taxon>Craniata</taxon>
        <taxon>Vertebrata</taxon>
        <taxon>Euteleostomi</taxon>
        <taxon>Actinopterygii</taxon>
        <taxon>Neopterygii</taxon>
        <taxon>Teleostei</taxon>
        <taxon>Ostariophysi</taxon>
        <taxon>Characiformes</taxon>
        <taxon>Characoidei</taxon>
        <taxon>Pygocentrus</taxon>
    </lineage>
</organism>
<keyword evidence="10" id="KW-0472">Membrane</keyword>
<keyword evidence="11" id="KW-0325">Glycoprotein</keyword>
<proteinExistence type="predicted"/>
<evidence type="ECO:0000256" key="10">
    <source>
        <dbReference type="ARBA" id="ARBA00023136"/>
    </source>
</evidence>
<dbReference type="PRINTS" id="PR01819">
    <property type="entry name" value="DESMOGLEIN"/>
</dbReference>
<evidence type="ECO:0000256" key="13">
    <source>
        <dbReference type="RuleBase" id="RU003318"/>
    </source>
</evidence>
<comment type="subcellular location">
    <subcellularLocation>
        <location evidence="1">Cell junction</location>
        <location evidence="1">Desmosome</location>
    </subcellularLocation>
    <subcellularLocation>
        <location evidence="13">Cell membrane</location>
        <topology evidence="13">Single-pass type I membrane protein</topology>
    </subcellularLocation>
</comment>
<evidence type="ECO:0000256" key="7">
    <source>
        <dbReference type="ARBA" id="ARBA00022889"/>
    </source>
</evidence>
<keyword evidence="4" id="KW-0479">Metal-binding</keyword>
<evidence type="ECO:0000256" key="8">
    <source>
        <dbReference type="ARBA" id="ARBA00022949"/>
    </source>
</evidence>
<dbReference type="PROSITE" id="PS50268">
    <property type="entry name" value="CADHERIN_2"/>
    <property type="match status" value="4"/>
</dbReference>
<keyword evidence="7 13" id="KW-0130">Cell adhesion</keyword>
<dbReference type="GO" id="GO:0007156">
    <property type="term" value="P:homophilic cell adhesion via plasma membrane adhesion molecules"/>
    <property type="evidence" value="ECO:0007669"/>
    <property type="project" value="InterPro"/>
</dbReference>
<name>A0AAR2J734_PYGNA</name>
<dbReference type="Pfam" id="PF00028">
    <property type="entry name" value="Cadherin"/>
    <property type="match status" value="2"/>
</dbReference>
<evidence type="ECO:0000256" key="2">
    <source>
        <dbReference type="ARBA" id="ARBA00022475"/>
    </source>
</evidence>
<dbReference type="InterPro" id="IPR009122">
    <property type="entry name" value="Desmosomal_cadherin"/>
</dbReference>
<evidence type="ECO:0000256" key="5">
    <source>
        <dbReference type="ARBA" id="ARBA00022737"/>
    </source>
</evidence>
<keyword evidence="17" id="KW-1185">Reference proteome</keyword>
<dbReference type="Ensembl" id="ENSPNAT00000045831.1">
    <property type="protein sequence ID" value="ENSPNAP00000046039.1"/>
    <property type="gene ID" value="ENSPNAG00000005279.2"/>
</dbReference>
<evidence type="ECO:0000256" key="3">
    <source>
        <dbReference type="ARBA" id="ARBA00022692"/>
    </source>
</evidence>
<dbReference type="InterPro" id="IPR027397">
    <property type="entry name" value="Catenin-bd_sf"/>
</dbReference>
<keyword evidence="8" id="KW-0965">Cell junction</keyword>